<gene>
    <name evidence="2" type="ORF">SAMN06295910_2271</name>
</gene>
<dbReference type="AlphaFoldDB" id="A0A1X7GV07"/>
<reference evidence="3" key="1">
    <citation type="submission" date="2017-04" db="EMBL/GenBank/DDBJ databases">
        <authorList>
            <person name="Varghese N."/>
            <person name="Submissions S."/>
        </authorList>
    </citation>
    <scope>NUCLEOTIDE SEQUENCE [LARGE SCALE GENOMIC DNA]</scope>
    <source>
        <strain evidence="3">Dd16</strain>
    </source>
</reference>
<proteinExistence type="predicted"/>
<sequence>MSNATFLRRILALDAATCIITGTLLALAAAPLAGLFDLPQALVSGAGIALVPIGLFMAFLATRTQPPRLLVWAVILGNVVWAVESFIVIGQFGPTTLGAAFVAAQALVVAGLAALEYVGLKRMTPAAARA</sequence>
<feature type="transmembrane region" description="Helical" evidence="1">
    <location>
        <begin position="69"/>
        <end position="92"/>
    </location>
</feature>
<keyword evidence="1" id="KW-0472">Membrane</keyword>
<dbReference type="STRING" id="941907.SAMN06295910_2271"/>
<feature type="transmembrane region" description="Helical" evidence="1">
    <location>
        <begin position="42"/>
        <end position="62"/>
    </location>
</feature>
<evidence type="ECO:0000256" key="1">
    <source>
        <dbReference type="SAM" id="Phobius"/>
    </source>
</evidence>
<accession>A0A1X7GV07</accession>
<dbReference type="OrthoDB" id="7597103at2"/>
<organism evidence="2 3">
    <name type="scientific">Allosphingosinicella indica</name>
    <dbReference type="NCBI Taxonomy" id="941907"/>
    <lineage>
        <taxon>Bacteria</taxon>
        <taxon>Pseudomonadati</taxon>
        <taxon>Pseudomonadota</taxon>
        <taxon>Alphaproteobacteria</taxon>
        <taxon>Sphingomonadales</taxon>
        <taxon>Sphingomonadaceae</taxon>
        <taxon>Allosphingosinicella</taxon>
    </lineage>
</organism>
<dbReference type="RefSeq" id="WP_085218872.1">
    <property type="nucleotide sequence ID" value="NZ_LT840185.1"/>
</dbReference>
<protein>
    <submittedName>
        <fullName evidence="2">Uncharacterized protein</fullName>
    </submittedName>
</protein>
<keyword evidence="1" id="KW-0812">Transmembrane</keyword>
<keyword evidence="3" id="KW-1185">Reference proteome</keyword>
<dbReference type="Proteomes" id="UP000192934">
    <property type="component" value="Chromosome I"/>
</dbReference>
<keyword evidence="1" id="KW-1133">Transmembrane helix</keyword>
<evidence type="ECO:0000313" key="3">
    <source>
        <dbReference type="Proteomes" id="UP000192934"/>
    </source>
</evidence>
<evidence type="ECO:0000313" key="2">
    <source>
        <dbReference type="EMBL" id="SMF74686.1"/>
    </source>
</evidence>
<feature type="transmembrane region" description="Helical" evidence="1">
    <location>
        <begin position="98"/>
        <end position="120"/>
    </location>
</feature>
<dbReference type="EMBL" id="LT840185">
    <property type="protein sequence ID" value="SMF74686.1"/>
    <property type="molecule type" value="Genomic_DNA"/>
</dbReference>
<name>A0A1X7GV07_9SPHN</name>
<feature type="transmembrane region" description="Helical" evidence="1">
    <location>
        <begin position="12"/>
        <end position="36"/>
    </location>
</feature>